<dbReference type="CDD" id="cd00637">
    <property type="entry name" value="7tm_classA_rhodopsin-like"/>
    <property type="match status" value="1"/>
</dbReference>
<keyword evidence="2 5" id="KW-0812">Transmembrane</keyword>
<dbReference type="Gene3D" id="1.20.1070.10">
    <property type="entry name" value="Rhodopsin 7-helix transmembrane proteins"/>
    <property type="match status" value="1"/>
</dbReference>
<evidence type="ECO:0000256" key="5">
    <source>
        <dbReference type="SAM" id="Phobius"/>
    </source>
</evidence>
<feature type="transmembrane region" description="Helical" evidence="5">
    <location>
        <begin position="42"/>
        <end position="68"/>
    </location>
</feature>
<dbReference type="PANTHER" id="PTHR22718">
    <property type="entry name" value="SERPENTINE RECEPTOR, CLASS X"/>
    <property type="match status" value="1"/>
</dbReference>
<evidence type="ECO:0000313" key="7">
    <source>
        <dbReference type="Proteomes" id="UP000230233"/>
    </source>
</evidence>
<dbReference type="Proteomes" id="UP000230233">
    <property type="component" value="Chromosome V"/>
</dbReference>
<dbReference type="PANTHER" id="PTHR22718:SF10">
    <property type="entry name" value="7TM GPCR SERPENTINE RECEPTOR CLASS X (SRX) DOMAIN-CONTAINING PROTEIN-RELATED"/>
    <property type="match status" value="1"/>
</dbReference>
<evidence type="ECO:0000256" key="2">
    <source>
        <dbReference type="ARBA" id="ARBA00022692"/>
    </source>
</evidence>
<comment type="subcellular location">
    <subcellularLocation>
        <location evidence="1">Membrane</location>
    </subcellularLocation>
</comment>
<dbReference type="Pfam" id="PF10321">
    <property type="entry name" value="7TM_GPCR_Srt"/>
    <property type="match status" value="1"/>
</dbReference>
<dbReference type="OrthoDB" id="5846501at2759"/>
<feature type="transmembrane region" description="Helical" evidence="5">
    <location>
        <begin position="255"/>
        <end position="279"/>
    </location>
</feature>
<evidence type="ECO:0000256" key="1">
    <source>
        <dbReference type="ARBA" id="ARBA00004370"/>
    </source>
</evidence>
<feature type="transmembrane region" description="Helical" evidence="5">
    <location>
        <begin position="6"/>
        <end position="35"/>
    </location>
</feature>
<comment type="caution">
    <text evidence="6">The sequence shown here is derived from an EMBL/GenBank/DDBJ whole genome shotgun (WGS) entry which is preliminary data.</text>
</comment>
<gene>
    <name evidence="6" type="primary">Cnig_chr_V.g21525</name>
    <name evidence="6" type="ORF">B9Z55_021525</name>
</gene>
<dbReference type="SUPFAM" id="SSF81321">
    <property type="entry name" value="Family A G protein-coupled receptor-like"/>
    <property type="match status" value="1"/>
</dbReference>
<dbReference type="GO" id="GO:0004930">
    <property type="term" value="F:G protein-coupled receptor activity"/>
    <property type="evidence" value="ECO:0007669"/>
    <property type="project" value="InterPro"/>
</dbReference>
<organism evidence="6 7">
    <name type="scientific">Caenorhabditis nigoni</name>
    <dbReference type="NCBI Taxonomy" id="1611254"/>
    <lineage>
        <taxon>Eukaryota</taxon>
        <taxon>Metazoa</taxon>
        <taxon>Ecdysozoa</taxon>
        <taxon>Nematoda</taxon>
        <taxon>Chromadorea</taxon>
        <taxon>Rhabditida</taxon>
        <taxon>Rhabditina</taxon>
        <taxon>Rhabditomorpha</taxon>
        <taxon>Rhabditoidea</taxon>
        <taxon>Rhabditidae</taxon>
        <taxon>Peloderinae</taxon>
        <taxon>Caenorhabditis</taxon>
    </lineage>
</organism>
<dbReference type="PROSITE" id="PS00237">
    <property type="entry name" value="G_PROTEIN_RECEP_F1_1"/>
    <property type="match status" value="1"/>
</dbReference>
<keyword evidence="3 5" id="KW-1133">Transmembrane helix</keyword>
<dbReference type="STRING" id="1611254.A0A2G5TSH5"/>
<sequence>MTTLKYYLGFALFSSGMFAILLNIIIIIPVFHLAFVKKTSTVYIIAFFNIMSDFGQLLTTGIFFGGSVMANRNILTEDPNDRLSKGSVIMATVFMAAWYLESWIQIVMSVNRYVVIKMNQHYIFTYRTTMILFFFLVPIPCISAYVMEYVLPCCVFIIDHQAMSYVLARIEGEIPYTNYMIIGHGITSLVVSVFCYGAIFQKIKEASSSMSSITSNSRQKQDIKYLIQFLLISLFFVMSWMLFEICPRVVPKDTPEWSICIAFLVVLNCSSNAFIYLTANKEIQKSLKSMYYPTKTTTSVTPANAPHMEQTNHIF</sequence>
<keyword evidence="4 5" id="KW-0472">Membrane</keyword>
<evidence type="ECO:0000313" key="6">
    <source>
        <dbReference type="EMBL" id="PIC30198.1"/>
    </source>
</evidence>
<feature type="transmembrane region" description="Helical" evidence="5">
    <location>
        <begin position="178"/>
        <end position="200"/>
    </location>
</feature>
<reference evidence="7" key="1">
    <citation type="submission" date="2017-10" db="EMBL/GenBank/DDBJ databases">
        <title>Rapid genome shrinkage in a self-fertile nematode reveals novel sperm competition proteins.</title>
        <authorList>
            <person name="Yin D."/>
            <person name="Schwarz E.M."/>
            <person name="Thomas C.G."/>
            <person name="Felde R.L."/>
            <person name="Korf I.F."/>
            <person name="Cutter A.D."/>
            <person name="Schartner C.M."/>
            <person name="Ralston E.J."/>
            <person name="Meyer B.J."/>
            <person name="Haag E.S."/>
        </authorList>
    </citation>
    <scope>NUCLEOTIDE SEQUENCE [LARGE SCALE GENOMIC DNA]</scope>
    <source>
        <strain evidence="7">JU1422</strain>
    </source>
</reference>
<proteinExistence type="predicted"/>
<protein>
    <submittedName>
        <fullName evidence="6">Uncharacterized protein</fullName>
    </submittedName>
</protein>
<name>A0A2G5TSH5_9PELO</name>
<evidence type="ECO:0000256" key="4">
    <source>
        <dbReference type="ARBA" id="ARBA00023136"/>
    </source>
</evidence>
<feature type="transmembrane region" description="Helical" evidence="5">
    <location>
        <begin position="131"/>
        <end position="158"/>
    </location>
</feature>
<evidence type="ECO:0000256" key="3">
    <source>
        <dbReference type="ARBA" id="ARBA00022989"/>
    </source>
</evidence>
<dbReference type="AlphaFoldDB" id="A0A2G5TSH5"/>
<dbReference type="GO" id="GO:0016020">
    <property type="term" value="C:membrane"/>
    <property type="evidence" value="ECO:0007669"/>
    <property type="project" value="UniProtKB-SubCell"/>
</dbReference>
<dbReference type="InterPro" id="IPR019425">
    <property type="entry name" value="7TM_GPCR_serpentine_rcpt_Srt"/>
</dbReference>
<keyword evidence="7" id="KW-1185">Reference proteome</keyword>
<feature type="transmembrane region" description="Helical" evidence="5">
    <location>
        <begin position="225"/>
        <end position="243"/>
    </location>
</feature>
<dbReference type="InterPro" id="IPR000276">
    <property type="entry name" value="GPCR_Rhodpsn"/>
</dbReference>
<accession>A0A2G5TSH5</accession>
<dbReference type="EMBL" id="PDUG01000005">
    <property type="protein sequence ID" value="PIC30198.1"/>
    <property type="molecule type" value="Genomic_DNA"/>
</dbReference>
<feature type="transmembrane region" description="Helical" evidence="5">
    <location>
        <begin position="88"/>
        <end position="110"/>
    </location>
</feature>